<sequence length="215" mass="23370">MSDDKELKQAVLDELAWEPSVNAAHIGVTARDGIVTLMGHVPTFAEKYAAEKAARRVHGVKAVAEEIEVRLPSDVIHGDEEIAAAAVDRMKWSTTIPANAVKVNVEKGWITLSGVVEWRYQQEAALNDVRELWGVRGVSNDVAVRNKPSATDIKDKILLALDRSWFDPAAIAVSAHDGKVKLTGKVHSWSERDEAGSAAWAAPGTTFVENELLVS</sequence>
<reference evidence="3 4" key="1">
    <citation type="journal article" date="2018" name="Arch. Microbiol.">
        <title>New insights into the metabolic potential of the phototrophic purple bacterium Rhodopila globiformis DSM 161(T) from its draft genome sequence and evidence for a vanadium-dependent nitrogenase.</title>
        <authorList>
            <person name="Imhoff J.F."/>
            <person name="Rahn T."/>
            <person name="Kunzel S."/>
            <person name="Neulinger S.C."/>
        </authorList>
    </citation>
    <scope>NUCLEOTIDE SEQUENCE [LARGE SCALE GENOMIC DNA]</scope>
    <source>
        <strain evidence="3 4">DSM 16996</strain>
    </source>
</reference>
<evidence type="ECO:0000259" key="2">
    <source>
        <dbReference type="PROSITE" id="PS50914"/>
    </source>
</evidence>
<name>A0A2S6N1V0_9HYPH</name>
<dbReference type="InterPro" id="IPR014004">
    <property type="entry name" value="Transpt-assoc_nodulatn_dom_bac"/>
</dbReference>
<dbReference type="RefSeq" id="WP_104509091.1">
    <property type="nucleotide sequence ID" value="NZ_JACIGC010000006.1"/>
</dbReference>
<comment type="caution">
    <text evidence="3">The sequence shown here is derived from an EMBL/GenBank/DDBJ whole genome shotgun (WGS) entry which is preliminary data.</text>
</comment>
<dbReference type="AlphaFoldDB" id="A0A2S6N1V0"/>
<feature type="domain" description="BON" evidence="2">
    <location>
        <begin position="3"/>
        <end position="71"/>
    </location>
</feature>
<protein>
    <submittedName>
        <fullName evidence="3">Ornithine aminotransferase</fullName>
    </submittedName>
</protein>
<keyword evidence="1" id="KW-0732">Signal</keyword>
<feature type="domain" description="BON" evidence="2">
    <location>
        <begin position="149"/>
        <end position="215"/>
    </location>
</feature>
<dbReference type="Pfam" id="PF04972">
    <property type="entry name" value="BON"/>
    <property type="match status" value="3"/>
</dbReference>
<evidence type="ECO:0000313" key="4">
    <source>
        <dbReference type="Proteomes" id="UP000239089"/>
    </source>
</evidence>
<gene>
    <name evidence="3" type="ORF">CCR94_17235</name>
</gene>
<evidence type="ECO:0000313" key="3">
    <source>
        <dbReference type="EMBL" id="PPQ28592.1"/>
    </source>
</evidence>
<organism evidence="3 4">
    <name type="scientific">Rhodoblastus sphagnicola</name>
    <dbReference type="NCBI Taxonomy" id="333368"/>
    <lineage>
        <taxon>Bacteria</taxon>
        <taxon>Pseudomonadati</taxon>
        <taxon>Pseudomonadota</taxon>
        <taxon>Alphaproteobacteria</taxon>
        <taxon>Hyphomicrobiales</taxon>
        <taxon>Rhodoblastaceae</taxon>
        <taxon>Rhodoblastus</taxon>
    </lineage>
</organism>
<dbReference type="SMART" id="SM00749">
    <property type="entry name" value="BON"/>
    <property type="match status" value="3"/>
</dbReference>
<dbReference type="OrthoDB" id="870892at2"/>
<dbReference type="Proteomes" id="UP000239089">
    <property type="component" value="Unassembled WGS sequence"/>
</dbReference>
<evidence type="ECO:0000256" key="1">
    <source>
        <dbReference type="ARBA" id="ARBA00022729"/>
    </source>
</evidence>
<keyword evidence="3" id="KW-0032">Aminotransferase</keyword>
<proteinExistence type="predicted"/>
<dbReference type="InterPro" id="IPR051686">
    <property type="entry name" value="Lipoprotein_DolP"/>
</dbReference>
<dbReference type="EMBL" id="NHSJ01000106">
    <property type="protein sequence ID" value="PPQ28592.1"/>
    <property type="molecule type" value="Genomic_DNA"/>
</dbReference>
<dbReference type="GO" id="GO:0008483">
    <property type="term" value="F:transaminase activity"/>
    <property type="evidence" value="ECO:0007669"/>
    <property type="project" value="UniProtKB-KW"/>
</dbReference>
<dbReference type="PANTHER" id="PTHR34606:SF4">
    <property type="entry name" value="OUTER MEMBRANE LIPOPROTEIN DOLP"/>
    <property type="match status" value="1"/>
</dbReference>
<dbReference type="PROSITE" id="PS50914">
    <property type="entry name" value="BON"/>
    <property type="match status" value="3"/>
</dbReference>
<dbReference type="Gene3D" id="3.30.1340.30">
    <property type="match status" value="3"/>
</dbReference>
<feature type="domain" description="BON" evidence="2">
    <location>
        <begin position="78"/>
        <end position="146"/>
    </location>
</feature>
<dbReference type="InterPro" id="IPR007055">
    <property type="entry name" value="BON_dom"/>
</dbReference>
<accession>A0A2S6N1V0</accession>
<dbReference type="PANTHER" id="PTHR34606">
    <property type="entry name" value="BON DOMAIN-CONTAINING PROTEIN"/>
    <property type="match status" value="1"/>
</dbReference>
<keyword evidence="4" id="KW-1185">Reference proteome</keyword>
<keyword evidence="3" id="KW-0808">Transferase</keyword>